<evidence type="ECO:0000313" key="3">
    <source>
        <dbReference type="EMBL" id="KAL3789866.1"/>
    </source>
</evidence>
<dbReference type="SUPFAM" id="SSF56349">
    <property type="entry name" value="DNA breaking-rejoining enzymes"/>
    <property type="match status" value="1"/>
</dbReference>
<dbReference type="InterPro" id="IPR011010">
    <property type="entry name" value="DNA_brk_join_enz"/>
</dbReference>
<evidence type="ECO:0008006" key="5">
    <source>
        <dbReference type="Google" id="ProtNLM"/>
    </source>
</evidence>
<protein>
    <recommendedName>
        <fullName evidence="5">Reverse transcriptase domain-containing protein</fullName>
    </recommendedName>
</protein>
<feature type="compositionally biased region" description="Polar residues" evidence="2">
    <location>
        <begin position="177"/>
        <end position="198"/>
    </location>
</feature>
<comment type="caution">
    <text evidence="3">The sequence shown here is derived from an EMBL/GenBank/DDBJ whole genome shotgun (WGS) entry which is preliminary data.</text>
</comment>
<feature type="region of interest" description="Disordered" evidence="2">
    <location>
        <begin position="1276"/>
        <end position="1336"/>
    </location>
</feature>
<dbReference type="Proteomes" id="UP001530400">
    <property type="component" value="Unassembled WGS sequence"/>
</dbReference>
<proteinExistence type="predicted"/>
<dbReference type="GO" id="GO:0006310">
    <property type="term" value="P:DNA recombination"/>
    <property type="evidence" value="ECO:0007669"/>
    <property type="project" value="UniProtKB-KW"/>
</dbReference>
<gene>
    <name evidence="3" type="ORF">ACHAWO_011672</name>
</gene>
<keyword evidence="1" id="KW-0233">DNA recombination</keyword>
<dbReference type="Gene3D" id="1.10.443.10">
    <property type="entry name" value="Intergrase catalytic core"/>
    <property type="match status" value="1"/>
</dbReference>
<sequence length="1336" mass="149600">MSLNNLSASNIFEHVLRYCLDKDHSEEEAPLIPTADNDTTGAMQPAMLETAKHLPLLQHLYAFARMKSPRTSGFQIAKSNRADSLLISFEKQLRDGKIYGSNTPDDRRRRTETSIPTPRVDNTRQSTNNDHQNPDSSNRNNTTPQQHNNTTTQPEVSFDSSQSQTSSTLPNRMEPNSRFTFTGIPSPSEHQASRTQTGPDKFNDDGRKKIGGIITEVIKNASTSDGISPAGDLTPFAKDTLSLPGDQPLTMVRIMFQKNKVRAVPTPKFIKAIQSGNLTYENSIPDGCSITQLPQSLQGTELEQIDMARLLNMDENRTISENDTLTLNKSVLPISRTMHYRQDKAHAWEVFCKAYFGDISWTYLSAQTWKQWIDDNFSKLQEIRASRDRDLSVKLELSISDRFNRILRALMISPPDEALFDDSSKEGIINRTTYLEIPTAIQDMINKAGNHRRNNDTPAANKRNKTSTIRINHENQPLELQMSSDQYLSKAIPYIQSHKDKLPKFDNTTDECIKYALLGTPTNTTTGSATQPPPELSSILMEHHPRSRLPCPCDLNEETRIRDLNEQLDRGNHKLALCPDAREHVDKAMLSDIELGYGIPITIDCIRKLKHAEVYPIGLQHQQTINEHGKIIPKKRISHDLSNRRDIGRSINQRVNEDLIPSVQYGHALLRFIHLIHHIRYQNPDQIILCNKIDIEKAYQRFHTTPKVAAKCIAIWPTADNHDIGILLTRLPFGSSPAPAHFSIGSDIICDLANDLTRCTLWDPSTLQTPLQSAIPPTILLPSDRPFSTAIGSAVHLPQWITSGTEGYIDDLATATLANNKNQDQVDRAQAAVLMALHLQFRPHAGDAEPIKQPETASTCKLLGEGGMAETIIFLGWQINTRSLQISLPEEKTKAWSSSIENIIKSNRPITYQTLATLVGRINHVAFIIPQARHFINRIRRDEEKARKHRSTRISTETKKDLKLWLQFIKYANDGISLNSIVFQEPTSISISDACETGMGGYDPITGKMWRHKFSPEEQVALTLNTKEFIAAEISHHLALLDDTLPFPCHLNIGDSAVVEAWLYKSNHDPSYAPDNELCPVQHWAWTINRLQSYPGYRDTWPVFTYLDSITNKLSTISSSEIFNNIKAAVDAIGPNILGFTSKDVGTHSNRAAFAMMNYLAGRPVYTIMLLGRWLSDAFLRYIEKQAMPPDRDEDRWLKVVALTMDSGRIVTAMILPKVLIQAEQSISSEGDVVLKALFGDSEDESMPDIIKSCLLPSFPGKNIWSPRPIDINTISPTKITPSPSAIINTTSTGYPAPHSCRTSKGPTHPTAPIASLRPDPLAAYKPTPTVQVSPG</sequence>
<dbReference type="PANTHER" id="PTHR33050:SF7">
    <property type="entry name" value="RIBONUCLEASE H"/>
    <property type="match status" value="1"/>
</dbReference>
<name>A0ABD3PQA0_9STRA</name>
<evidence type="ECO:0000256" key="1">
    <source>
        <dbReference type="ARBA" id="ARBA00023172"/>
    </source>
</evidence>
<dbReference type="PANTHER" id="PTHR33050">
    <property type="entry name" value="REVERSE TRANSCRIPTASE DOMAIN-CONTAINING PROTEIN"/>
    <property type="match status" value="1"/>
</dbReference>
<dbReference type="InterPro" id="IPR052055">
    <property type="entry name" value="Hepadnavirus_pol/RT"/>
</dbReference>
<evidence type="ECO:0000256" key="2">
    <source>
        <dbReference type="SAM" id="MobiDB-lite"/>
    </source>
</evidence>
<dbReference type="InterPro" id="IPR013762">
    <property type="entry name" value="Integrase-like_cat_sf"/>
</dbReference>
<feature type="compositionally biased region" description="Polar residues" evidence="2">
    <location>
        <begin position="123"/>
        <end position="137"/>
    </location>
</feature>
<accession>A0ABD3PQA0</accession>
<feature type="region of interest" description="Disordered" evidence="2">
    <location>
        <begin position="96"/>
        <end position="206"/>
    </location>
</feature>
<feature type="compositionally biased region" description="Polar residues" evidence="2">
    <location>
        <begin position="1276"/>
        <end position="1294"/>
    </location>
</feature>
<organism evidence="3 4">
    <name type="scientific">Cyclotella atomus</name>
    <dbReference type="NCBI Taxonomy" id="382360"/>
    <lineage>
        <taxon>Eukaryota</taxon>
        <taxon>Sar</taxon>
        <taxon>Stramenopiles</taxon>
        <taxon>Ochrophyta</taxon>
        <taxon>Bacillariophyta</taxon>
        <taxon>Coscinodiscophyceae</taxon>
        <taxon>Thalassiosirophycidae</taxon>
        <taxon>Stephanodiscales</taxon>
        <taxon>Stephanodiscaceae</taxon>
        <taxon>Cyclotella</taxon>
    </lineage>
</organism>
<feature type="compositionally biased region" description="Low complexity" evidence="2">
    <location>
        <begin position="138"/>
        <end position="153"/>
    </location>
</feature>
<keyword evidence="4" id="KW-1185">Reference proteome</keyword>
<reference evidence="3 4" key="1">
    <citation type="submission" date="2024-10" db="EMBL/GenBank/DDBJ databases">
        <title>Updated reference genomes for cyclostephanoid diatoms.</title>
        <authorList>
            <person name="Roberts W.R."/>
            <person name="Alverson A.J."/>
        </authorList>
    </citation>
    <scope>NUCLEOTIDE SEQUENCE [LARGE SCALE GENOMIC DNA]</scope>
    <source>
        <strain evidence="3 4">AJA010-31</strain>
    </source>
</reference>
<dbReference type="EMBL" id="JALLPJ020000513">
    <property type="protein sequence ID" value="KAL3789866.1"/>
    <property type="molecule type" value="Genomic_DNA"/>
</dbReference>
<evidence type="ECO:0000313" key="4">
    <source>
        <dbReference type="Proteomes" id="UP001530400"/>
    </source>
</evidence>